<evidence type="ECO:0000313" key="2">
    <source>
        <dbReference type="Proteomes" id="UP000489600"/>
    </source>
</evidence>
<reference evidence="1" key="1">
    <citation type="submission" date="2019-07" db="EMBL/GenBank/DDBJ databases">
        <authorList>
            <person name="Dittberner H."/>
        </authorList>
    </citation>
    <scope>NUCLEOTIDE SEQUENCE [LARGE SCALE GENOMIC DNA]</scope>
</reference>
<evidence type="ECO:0000313" key="1">
    <source>
        <dbReference type="EMBL" id="VVB13506.1"/>
    </source>
</evidence>
<name>A0A565CIX5_9BRAS</name>
<dbReference type="AlphaFoldDB" id="A0A565CIX5"/>
<accession>A0A565CIX5</accession>
<gene>
    <name evidence="1" type="ORF">ANE_LOCUS23950</name>
</gene>
<protein>
    <submittedName>
        <fullName evidence="1">Uncharacterized protein</fullName>
    </submittedName>
</protein>
<comment type="caution">
    <text evidence="1">The sequence shown here is derived from an EMBL/GenBank/DDBJ whole genome shotgun (WGS) entry which is preliminary data.</text>
</comment>
<dbReference type="EMBL" id="CABITT030000008">
    <property type="protein sequence ID" value="VVB13506.1"/>
    <property type="molecule type" value="Genomic_DNA"/>
</dbReference>
<dbReference type="Proteomes" id="UP000489600">
    <property type="component" value="Unassembled WGS sequence"/>
</dbReference>
<sequence length="130" mass="14814">MFHILKVKKEKTKKHFAHQKIKKGREGKKKKRASSFLWWSARRRICRFEISYLVLSVSSSADPSSHEVLRRSPASDLPVSCFPAIRFPVSSLSLMLALKVFEEIVLGAVVLGSCRTGRGGGLWWTLWWLG</sequence>
<keyword evidence="2" id="KW-1185">Reference proteome</keyword>
<organism evidence="1 2">
    <name type="scientific">Arabis nemorensis</name>
    <dbReference type="NCBI Taxonomy" id="586526"/>
    <lineage>
        <taxon>Eukaryota</taxon>
        <taxon>Viridiplantae</taxon>
        <taxon>Streptophyta</taxon>
        <taxon>Embryophyta</taxon>
        <taxon>Tracheophyta</taxon>
        <taxon>Spermatophyta</taxon>
        <taxon>Magnoliopsida</taxon>
        <taxon>eudicotyledons</taxon>
        <taxon>Gunneridae</taxon>
        <taxon>Pentapetalae</taxon>
        <taxon>rosids</taxon>
        <taxon>malvids</taxon>
        <taxon>Brassicales</taxon>
        <taxon>Brassicaceae</taxon>
        <taxon>Arabideae</taxon>
        <taxon>Arabis</taxon>
    </lineage>
</organism>
<proteinExistence type="predicted"/>